<feature type="modified residue" description="S-(dipyrrolylmethanemethyl)cysteine" evidence="8">
    <location>
        <position position="239"/>
    </location>
</feature>
<evidence type="ECO:0000256" key="8">
    <source>
        <dbReference type="HAMAP-Rule" id="MF_00260"/>
    </source>
</evidence>
<dbReference type="InterPro" id="IPR022418">
    <property type="entry name" value="Porphobilinogen_deaminase_C"/>
</dbReference>
<dbReference type="CDD" id="cd13646">
    <property type="entry name" value="PBP2_EcHMBS_like"/>
    <property type="match status" value="1"/>
</dbReference>
<comment type="caution">
    <text evidence="11">The sequence shown here is derived from an EMBL/GenBank/DDBJ whole genome shotgun (WGS) entry which is preliminary data.</text>
</comment>
<organism evidence="11 12">
    <name type="scientific">Candidatus Desulfacyla euxinica</name>
    <dbReference type="NCBI Taxonomy" id="2841693"/>
    <lineage>
        <taxon>Bacteria</taxon>
        <taxon>Deltaproteobacteria</taxon>
        <taxon>Candidatus Desulfacyla</taxon>
    </lineage>
</organism>
<evidence type="ECO:0000259" key="9">
    <source>
        <dbReference type="Pfam" id="PF01379"/>
    </source>
</evidence>
<dbReference type="SUPFAM" id="SSF53850">
    <property type="entry name" value="Periplasmic binding protein-like II"/>
    <property type="match status" value="1"/>
</dbReference>
<dbReference type="PANTHER" id="PTHR11557:SF0">
    <property type="entry name" value="PORPHOBILINOGEN DEAMINASE"/>
    <property type="match status" value="1"/>
</dbReference>
<comment type="similarity">
    <text evidence="3 8">Belongs to the HMBS family.</text>
</comment>
<dbReference type="FunFam" id="3.30.160.40:FF:000002">
    <property type="entry name" value="Porphobilinogen deaminase"/>
    <property type="match status" value="1"/>
</dbReference>
<dbReference type="GO" id="GO:0004418">
    <property type="term" value="F:hydroxymethylbilane synthase activity"/>
    <property type="evidence" value="ECO:0007669"/>
    <property type="project" value="UniProtKB-UniRule"/>
</dbReference>
<protein>
    <recommendedName>
        <fullName evidence="8">Porphobilinogen deaminase</fullName>
        <shortName evidence="8">PBG</shortName>
        <ecNumber evidence="8">2.5.1.61</ecNumber>
    </recommendedName>
    <alternativeName>
        <fullName evidence="8">Hydroxymethylbilane synthase</fullName>
        <shortName evidence="8">HMBS</shortName>
    </alternativeName>
    <alternativeName>
        <fullName evidence="8">Pre-uroporphyrinogen synthase</fullName>
    </alternativeName>
</protein>
<dbReference type="EC" id="2.5.1.61" evidence="8"/>
<dbReference type="FunFam" id="3.40.190.10:FF:000005">
    <property type="entry name" value="Porphobilinogen deaminase"/>
    <property type="match status" value="1"/>
</dbReference>
<dbReference type="EMBL" id="JACNJD010000210">
    <property type="protein sequence ID" value="MBC8177448.1"/>
    <property type="molecule type" value="Genomic_DNA"/>
</dbReference>
<feature type="domain" description="Porphobilinogen deaminase C-terminal" evidence="10">
    <location>
        <begin position="224"/>
        <end position="292"/>
    </location>
</feature>
<dbReference type="GO" id="GO:0005737">
    <property type="term" value="C:cytoplasm"/>
    <property type="evidence" value="ECO:0007669"/>
    <property type="project" value="UniProtKB-UniRule"/>
</dbReference>
<evidence type="ECO:0000256" key="1">
    <source>
        <dbReference type="ARBA" id="ARBA00002869"/>
    </source>
</evidence>
<dbReference type="NCBIfam" id="TIGR00212">
    <property type="entry name" value="hemC"/>
    <property type="match status" value="1"/>
</dbReference>
<evidence type="ECO:0000256" key="3">
    <source>
        <dbReference type="ARBA" id="ARBA00005638"/>
    </source>
</evidence>
<comment type="miscellaneous">
    <text evidence="8">The porphobilinogen subunits are added to the dipyrromethane group.</text>
</comment>
<dbReference type="InterPro" id="IPR000860">
    <property type="entry name" value="HemC"/>
</dbReference>
<feature type="domain" description="Porphobilinogen deaminase N-terminal" evidence="9">
    <location>
        <begin position="3"/>
        <end position="210"/>
    </location>
</feature>
<dbReference type="FunFam" id="3.40.190.10:FF:000004">
    <property type="entry name" value="Porphobilinogen deaminase"/>
    <property type="match status" value="1"/>
</dbReference>
<dbReference type="HAMAP" id="MF_00260">
    <property type="entry name" value="Porphobil_deam"/>
    <property type="match status" value="1"/>
</dbReference>
<name>A0A8J6MZH9_9DELT</name>
<dbReference type="Gene3D" id="3.30.160.40">
    <property type="entry name" value="Porphobilinogen deaminase, C-terminal domain"/>
    <property type="match status" value="1"/>
</dbReference>
<evidence type="ECO:0000256" key="5">
    <source>
        <dbReference type="ARBA" id="ARBA00022679"/>
    </source>
</evidence>
<dbReference type="AlphaFoldDB" id="A0A8J6MZH9"/>
<dbReference type="PIRSF" id="PIRSF001438">
    <property type="entry name" value="4pyrrol_synth_OHMeBilane_synth"/>
    <property type="match status" value="1"/>
</dbReference>
<dbReference type="GO" id="GO:0006782">
    <property type="term" value="P:protoporphyrinogen IX biosynthetic process"/>
    <property type="evidence" value="ECO:0007669"/>
    <property type="project" value="UniProtKB-UniRule"/>
</dbReference>
<evidence type="ECO:0000259" key="10">
    <source>
        <dbReference type="Pfam" id="PF03900"/>
    </source>
</evidence>
<sequence>MILRIGTRASKLALRQSKWVKDGIEATHPHVNVDLIRIKTRGDKILDSPLSKIGGKGLFVKEIEDALLEKRVDLAVHSMKDVPAELPDRLMLSTFPKREDPADVLISIGDQTLDQFPHQARVGTSSLRRGAQLLHVRPDIELVPLRGNVDTRLRKLETENLHAIILAAAGLKRLGLSNRITQTLPFDQVLPAVGQGALGIETRRDDKQTLNLLQFLDHKATRIAVSTERAFLKELEGGCQVPIAGLAQLDEDKLRFQGMVAEIDGSRILREEIIGTKDQAEEIGIALATRLLDSGAGSILEKIYGKGLG</sequence>
<comment type="pathway">
    <text evidence="2">Porphyrin-containing compound metabolism; protoporphyrin-IX biosynthesis; coproporphyrinogen-III from 5-aminolevulinate: step 2/4.</text>
</comment>
<dbReference type="Proteomes" id="UP000650524">
    <property type="component" value="Unassembled WGS sequence"/>
</dbReference>
<dbReference type="Pfam" id="PF03900">
    <property type="entry name" value="Porphobil_deamC"/>
    <property type="match status" value="1"/>
</dbReference>
<comment type="catalytic activity">
    <reaction evidence="7 8">
        <text>4 porphobilinogen + H2O = hydroxymethylbilane + 4 NH4(+)</text>
        <dbReference type="Rhea" id="RHEA:13185"/>
        <dbReference type="ChEBI" id="CHEBI:15377"/>
        <dbReference type="ChEBI" id="CHEBI:28938"/>
        <dbReference type="ChEBI" id="CHEBI:57845"/>
        <dbReference type="ChEBI" id="CHEBI:58126"/>
        <dbReference type="EC" id="2.5.1.61"/>
    </reaction>
</comment>
<reference evidence="11 12" key="1">
    <citation type="submission" date="2020-08" db="EMBL/GenBank/DDBJ databases">
        <title>Bridging the membrane lipid divide: bacteria of the FCB group superphylum have the potential to synthesize archaeal ether lipids.</title>
        <authorList>
            <person name="Villanueva L."/>
            <person name="Von Meijenfeldt F.A.B."/>
            <person name="Westbye A.B."/>
            <person name="Yadav S."/>
            <person name="Hopmans E.C."/>
            <person name="Dutilh B.E."/>
            <person name="Sinninghe Damste J.S."/>
        </authorList>
    </citation>
    <scope>NUCLEOTIDE SEQUENCE [LARGE SCALE GENOMIC DNA]</scope>
    <source>
        <strain evidence="11">NIOZ-UU27</strain>
    </source>
</reference>
<dbReference type="InterPro" id="IPR022419">
    <property type="entry name" value="Porphobilin_deaminase_cofac_BS"/>
</dbReference>
<proteinExistence type="inferred from homology"/>
<dbReference type="UniPathway" id="UPA00251">
    <property type="reaction ID" value="UER00319"/>
</dbReference>
<comment type="function">
    <text evidence="1 8">Tetrapolymerization of the monopyrrole PBG into the hydroxymethylbilane pre-uroporphyrinogen in several discrete steps.</text>
</comment>
<evidence type="ECO:0000256" key="4">
    <source>
        <dbReference type="ARBA" id="ARBA00011245"/>
    </source>
</evidence>
<evidence type="ECO:0000313" key="12">
    <source>
        <dbReference type="Proteomes" id="UP000650524"/>
    </source>
</evidence>
<evidence type="ECO:0000256" key="7">
    <source>
        <dbReference type="ARBA" id="ARBA00048169"/>
    </source>
</evidence>
<dbReference type="Pfam" id="PF01379">
    <property type="entry name" value="Porphobil_deam"/>
    <property type="match status" value="1"/>
</dbReference>
<dbReference type="PRINTS" id="PR00151">
    <property type="entry name" value="PORPHBDMNASE"/>
</dbReference>
<dbReference type="SUPFAM" id="SSF54782">
    <property type="entry name" value="Porphobilinogen deaminase (hydroxymethylbilane synthase), C-terminal domain"/>
    <property type="match status" value="1"/>
</dbReference>
<accession>A0A8J6MZH9</accession>
<dbReference type="Gene3D" id="3.40.190.10">
    <property type="entry name" value="Periplasmic binding protein-like II"/>
    <property type="match status" value="2"/>
</dbReference>
<dbReference type="PANTHER" id="PTHR11557">
    <property type="entry name" value="PORPHOBILINOGEN DEAMINASE"/>
    <property type="match status" value="1"/>
</dbReference>
<keyword evidence="5 8" id="KW-0808">Transferase</keyword>
<dbReference type="InterPro" id="IPR036803">
    <property type="entry name" value="Porphobilinogen_deaminase_C_sf"/>
</dbReference>
<dbReference type="InterPro" id="IPR022417">
    <property type="entry name" value="Porphobilin_deaminase_N"/>
</dbReference>
<evidence type="ECO:0000256" key="6">
    <source>
        <dbReference type="ARBA" id="ARBA00023244"/>
    </source>
</evidence>
<comment type="subunit">
    <text evidence="4 8">Monomer.</text>
</comment>
<comment type="cofactor">
    <cofactor evidence="8">
        <name>dipyrromethane</name>
        <dbReference type="ChEBI" id="CHEBI:60342"/>
    </cofactor>
    <text evidence="8">Binds 1 dipyrromethane group covalently.</text>
</comment>
<dbReference type="PROSITE" id="PS00533">
    <property type="entry name" value="PORPHOBILINOGEN_DEAM"/>
    <property type="match status" value="1"/>
</dbReference>
<keyword evidence="6 8" id="KW-0627">Porphyrin biosynthesis</keyword>
<gene>
    <name evidence="8 11" type="primary">hemC</name>
    <name evidence="11" type="ORF">H8E19_08590</name>
</gene>
<evidence type="ECO:0000256" key="2">
    <source>
        <dbReference type="ARBA" id="ARBA00004735"/>
    </source>
</evidence>
<evidence type="ECO:0000313" key="11">
    <source>
        <dbReference type="EMBL" id="MBC8177448.1"/>
    </source>
</evidence>